<keyword evidence="3" id="KW-1003">Cell membrane</keyword>
<keyword evidence="9" id="KW-1185">Reference proteome</keyword>
<protein>
    <submittedName>
        <fullName evidence="8">Amino acid transporter</fullName>
    </submittedName>
</protein>
<sequence>MSDNRKVIGFGALVMMVMTAVFGFRNVINQYAMIGPSSMTLWFVGTLVYFLPLVLMMSEYASANEGKEGGVYSWVESSMGPKWAFFASWTYFFANIFYFATATSNILVYGSWGLFGRNIFGDNAGMTLALSCIALFWINTWVCTKGVKWLSRLTTIAGTAALTMGFVFIAFALISVLVLGHEPAQEITFQSIMPKINSWGTLMTVSWLLFALGGAESIGVYVNDTKGGNKTFVKGVIVAAIVTGGLYILGAYATSLVLKQDEVDLTNGIFSVFIQLGSQIGVGPWIANFVGVILAITAIGGLALWTAAPAKIMFSELPKGLLPDMLLETDEQGTPVNALWVQAAIVTVLMLIPGMGIDSIETFMQTVISMTALNSLIPIIFLIIGYMGLRIKHNDMPRSFKISESNTVALGISGLLLVIFFGASIVTSIPAPSVWEAYFAGQDLGSNANPWLTLGINFGGLAFYLGLAWVLYARFERKQSEQGSLVSAPAV</sequence>
<keyword evidence="5 7" id="KW-1133">Transmembrane helix</keyword>
<dbReference type="PIRSF" id="PIRSF006060">
    <property type="entry name" value="AA_transporter"/>
    <property type="match status" value="1"/>
</dbReference>
<evidence type="ECO:0000256" key="3">
    <source>
        <dbReference type="ARBA" id="ARBA00022475"/>
    </source>
</evidence>
<gene>
    <name evidence="8" type="ORF">V5J35_001158</name>
</gene>
<dbReference type="PANTHER" id="PTHR42770:SF15">
    <property type="entry name" value="GLUTAMATE_GAMMA-AMINOBUTYRATE ANTIPORTER-RELATED"/>
    <property type="match status" value="1"/>
</dbReference>
<evidence type="ECO:0000256" key="5">
    <source>
        <dbReference type="ARBA" id="ARBA00022989"/>
    </source>
</evidence>
<feature type="transmembrane region" description="Helical" evidence="7">
    <location>
        <begin position="124"/>
        <end position="144"/>
    </location>
</feature>
<feature type="transmembrane region" description="Helical" evidence="7">
    <location>
        <begin position="199"/>
        <end position="223"/>
    </location>
</feature>
<name>A0ABV2SDX8_9GAMM</name>
<dbReference type="Pfam" id="PF13520">
    <property type="entry name" value="AA_permease_2"/>
    <property type="match status" value="1"/>
</dbReference>
<keyword evidence="2" id="KW-0813">Transport</keyword>
<proteinExistence type="predicted"/>
<feature type="transmembrane region" description="Helical" evidence="7">
    <location>
        <begin position="7"/>
        <end position="28"/>
    </location>
</feature>
<dbReference type="InterPro" id="IPR002293">
    <property type="entry name" value="AA/rel_permease1"/>
</dbReference>
<feature type="transmembrane region" description="Helical" evidence="7">
    <location>
        <begin position="235"/>
        <end position="258"/>
    </location>
</feature>
<evidence type="ECO:0000313" key="8">
    <source>
        <dbReference type="EMBL" id="MET4755966.1"/>
    </source>
</evidence>
<evidence type="ECO:0000256" key="4">
    <source>
        <dbReference type="ARBA" id="ARBA00022692"/>
    </source>
</evidence>
<feature type="transmembrane region" description="Helical" evidence="7">
    <location>
        <begin position="363"/>
        <end position="387"/>
    </location>
</feature>
<feature type="transmembrane region" description="Helical" evidence="7">
    <location>
        <begin position="40"/>
        <end position="62"/>
    </location>
</feature>
<evidence type="ECO:0000256" key="7">
    <source>
        <dbReference type="SAM" id="Phobius"/>
    </source>
</evidence>
<reference evidence="8 9" key="1">
    <citation type="submission" date="2024-06" db="EMBL/GenBank/DDBJ databases">
        <title>Genomic Encyclopedia of Type Strains, Phase V (KMG-V): Genome sequencing to study the core and pangenomes of soil and plant-associated prokaryotes.</title>
        <authorList>
            <person name="Whitman W."/>
        </authorList>
    </citation>
    <scope>NUCLEOTIDE SEQUENCE [LARGE SCALE GENOMIC DNA]</scope>
    <source>
        <strain evidence="8 9">NE40</strain>
    </source>
</reference>
<keyword evidence="6 7" id="KW-0472">Membrane</keyword>
<dbReference type="InterPro" id="IPR050367">
    <property type="entry name" value="APC_superfamily"/>
</dbReference>
<comment type="caution">
    <text evidence="8">The sequence shown here is derived from an EMBL/GenBank/DDBJ whole genome shotgun (WGS) entry which is preliminary data.</text>
</comment>
<organism evidence="8 9">
    <name type="scientific">Endozoicomonas lisbonensis</name>
    <dbReference type="NCBI Taxonomy" id="3120522"/>
    <lineage>
        <taxon>Bacteria</taxon>
        <taxon>Pseudomonadati</taxon>
        <taxon>Pseudomonadota</taxon>
        <taxon>Gammaproteobacteria</taxon>
        <taxon>Oceanospirillales</taxon>
        <taxon>Endozoicomonadaceae</taxon>
        <taxon>Endozoicomonas</taxon>
    </lineage>
</organism>
<keyword evidence="4 7" id="KW-0812">Transmembrane</keyword>
<feature type="transmembrane region" description="Helical" evidence="7">
    <location>
        <begin position="83"/>
        <end position="112"/>
    </location>
</feature>
<accession>A0ABV2SDX8</accession>
<dbReference type="EMBL" id="JBEWTB010000002">
    <property type="protein sequence ID" value="MET4755966.1"/>
    <property type="molecule type" value="Genomic_DNA"/>
</dbReference>
<evidence type="ECO:0000256" key="6">
    <source>
        <dbReference type="ARBA" id="ARBA00023136"/>
    </source>
</evidence>
<feature type="transmembrane region" description="Helical" evidence="7">
    <location>
        <begin position="408"/>
        <end position="431"/>
    </location>
</feature>
<dbReference type="RefSeq" id="WP_354010336.1">
    <property type="nucleotide sequence ID" value="NZ_JBEWTA010000001.1"/>
</dbReference>
<feature type="transmembrane region" description="Helical" evidence="7">
    <location>
        <begin position="285"/>
        <end position="305"/>
    </location>
</feature>
<evidence type="ECO:0000256" key="2">
    <source>
        <dbReference type="ARBA" id="ARBA00022448"/>
    </source>
</evidence>
<dbReference type="Gene3D" id="1.20.1740.10">
    <property type="entry name" value="Amino acid/polyamine transporter I"/>
    <property type="match status" value="1"/>
</dbReference>
<feature type="transmembrane region" description="Helical" evidence="7">
    <location>
        <begin position="156"/>
        <end position="179"/>
    </location>
</feature>
<dbReference type="PANTHER" id="PTHR42770">
    <property type="entry name" value="AMINO ACID TRANSPORTER-RELATED"/>
    <property type="match status" value="1"/>
</dbReference>
<evidence type="ECO:0000313" key="9">
    <source>
        <dbReference type="Proteomes" id="UP001549366"/>
    </source>
</evidence>
<dbReference type="Proteomes" id="UP001549366">
    <property type="component" value="Unassembled WGS sequence"/>
</dbReference>
<feature type="transmembrane region" description="Helical" evidence="7">
    <location>
        <begin position="338"/>
        <end position="357"/>
    </location>
</feature>
<feature type="transmembrane region" description="Helical" evidence="7">
    <location>
        <begin position="451"/>
        <end position="472"/>
    </location>
</feature>
<comment type="subcellular location">
    <subcellularLocation>
        <location evidence="1">Cell membrane</location>
        <topology evidence="1">Multi-pass membrane protein</topology>
    </subcellularLocation>
</comment>
<evidence type="ECO:0000256" key="1">
    <source>
        <dbReference type="ARBA" id="ARBA00004651"/>
    </source>
</evidence>